<gene>
    <name evidence="1" type="ORF">FWK35_00023790</name>
</gene>
<dbReference type="InterPro" id="IPR022048">
    <property type="entry name" value="Envelope_fusion-like"/>
</dbReference>
<dbReference type="Proteomes" id="UP000478052">
    <property type="component" value="Unassembled WGS sequence"/>
</dbReference>
<evidence type="ECO:0000313" key="2">
    <source>
        <dbReference type="Proteomes" id="UP000478052"/>
    </source>
</evidence>
<dbReference type="EMBL" id="VUJU01006170">
    <property type="protein sequence ID" value="KAF0749249.1"/>
    <property type="molecule type" value="Genomic_DNA"/>
</dbReference>
<protein>
    <submittedName>
        <fullName evidence="1">Envelope fusion protein</fullName>
    </submittedName>
</protein>
<dbReference type="OrthoDB" id="6626705at2759"/>
<dbReference type="AlphaFoldDB" id="A0A6G0Y4S2"/>
<sequence length="488" mass="56279">MYESIGRYLSSTTSIGEFTTRGSIRLKMGLVNIIGTGMKTLFGVSDEEFSEENIQLKSKTLTNTTVVKTSITGVKSVCTELNKLYTELRNKQKGLELNIKALVNHTYTLETLILSNRIFSIFTALMTQYSYETQTLSAIITTDRTGVLHPSLETPRELAAQLVDLKLNLPLNLNLPMGASPSEIHEFTKITKIAIFYSGSQIMFLIKIPLVTELELTLFKIIPIPHPVDIDRTNDIEYLQFVRNFNLYNTNQLHQNCESGIVVIYKDIFHKLKYANTWIYLHKKIRNQGLIKLNQECRAYAEHVILHPTREIKTKYCINFIPNIGAGSISFKINSSIKEIKMEKFKRKFDPRKLDNVHEMAHSLDVVEHMIDDEILRKSGVEIKTSSHSYLILEQLATAISFNIETQFHTNPVQGKWHNYTACFDFHIITANERILVPYEDESILEMINAAKRFLSDMMIDKEFGEPYCYELNYYLDLVQNPWDILNY</sequence>
<name>A0A6G0Y4S2_APHCR</name>
<keyword evidence="2" id="KW-1185">Reference proteome</keyword>
<proteinExistence type="predicted"/>
<accession>A0A6G0Y4S2</accession>
<evidence type="ECO:0000313" key="1">
    <source>
        <dbReference type="EMBL" id="KAF0749249.1"/>
    </source>
</evidence>
<dbReference type="Pfam" id="PF12259">
    <property type="entry name" value="Baculo_F"/>
    <property type="match status" value="1"/>
</dbReference>
<comment type="caution">
    <text evidence="1">The sequence shown here is derived from an EMBL/GenBank/DDBJ whole genome shotgun (WGS) entry which is preliminary data.</text>
</comment>
<organism evidence="1 2">
    <name type="scientific">Aphis craccivora</name>
    <name type="common">Cowpea aphid</name>
    <dbReference type="NCBI Taxonomy" id="307492"/>
    <lineage>
        <taxon>Eukaryota</taxon>
        <taxon>Metazoa</taxon>
        <taxon>Ecdysozoa</taxon>
        <taxon>Arthropoda</taxon>
        <taxon>Hexapoda</taxon>
        <taxon>Insecta</taxon>
        <taxon>Pterygota</taxon>
        <taxon>Neoptera</taxon>
        <taxon>Paraneoptera</taxon>
        <taxon>Hemiptera</taxon>
        <taxon>Sternorrhyncha</taxon>
        <taxon>Aphidomorpha</taxon>
        <taxon>Aphidoidea</taxon>
        <taxon>Aphididae</taxon>
        <taxon>Aphidini</taxon>
        <taxon>Aphis</taxon>
        <taxon>Aphis</taxon>
    </lineage>
</organism>
<reference evidence="1 2" key="1">
    <citation type="submission" date="2019-08" db="EMBL/GenBank/DDBJ databases">
        <title>Whole genome of Aphis craccivora.</title>
        <authorList>
            <person name="Voronova N.V."/>
            <person name="Shulinski R.S."/>
            <person name="Bandarenka Y.V."/>
            <person name="Zhorov D.G."/>
            <person name="Warner D."/>
        </authorList>
    </citation>
    <scope>NUCLEOTIDE SEQUENCE [LARGE SCALE GENOMIC DNA]</scope>
    <source>
        <strain evidence="1">180601</strain>
        <tissue evidence="1">Whole Body</tissue>
    </source>
</reference>